<feature type="region of interest" description="Disordered" evidence="1">
    <location>
        <begin position="186"/>
        <end position="216"/>
    </location>
</feature>
<evidence type="ECO:0000313" key="2">
    <source>
        <dbReference type="EMBL" id="MBF1664692.1"/>
    </source>
</evidence>
<sequence length="216" mass="22484">MTITPMTAVPEAHAQQLGLTPVETLEGKIALEGIINVWRAFIREGGDYRTATGIVTNGQNDFWVAVAPPQDNPAFNLWSFIMPKVAPHWAALANGGPRLVSPNLSPVTLSQIVMPANGPLAAIGTPDALAAALRAPIKDKAISQPGVTDFGITTHQGPVRKSLFDPAPAAQPTVPAAPQVTVQPEEDALPDLVLPEPPAPVAPAPTPAPMPVPVQA</sequence>
<dbReference type="AlphaFoldDB" id="A0A930LC47"/>
<organism evidence="2 3">
    <name type="scientific">Rothia mucilaginosa</name>
    <dbReference type="NCBI Taxonomy" id="43675"/>
    <lineage>
        <taxon>Bacteria</taxon>
        <taxon>Bacillati</taxon>
        <taxon>Actinomycetota</taxon>
        <taxon>Actinomycetes</taxon>
        <taxon>Micrococcales</taxon>
        <taxon>Micrococcaceae</taxon>
        <taxon>Rothia</taxon>
    </lineage>
</organism>
<accession>A0A930LC47</accession>
<dbReference type="EMBL" id="JABZXR010000073">
    <property type="protein sequence ID" value="MBF1664692.1"/>
    <property type="molecule type" value="Genomic_DNA"/>
</dbReference>
<protein>
    <submittedName>
        <fullName evidence="2">Uncharacterized protein</fullName>
    </submittedName>
</protein>
<dbReference type="Proteomes" id="UP000756427">
    <property type="component" value="Unassembled WGS sequence"/>
</dbReference>
<reference evidence="2" key="1">
    <citation type="submission" date="2020-04" db="EMBL/GenBank/DDBJ databases">
        <title>Deep metagenomics examines the oral microbiome during advanced dental caries in children, revealing novel taxa and co-occurrences with host molecules.</title>
        <authorList>
            <person name="Baker J.L."/>
            <person name="Morton J.T."/>
            <person name="Dinis M."/>
            <person name="Alvarez R."/>
            <person name="Tran N.C."/>
            <person name="Knight R."/>
            <person name="Edlund A."/>
        </authorList>
    </citation>
    <scope>NUCLEOTIDE SEQUENCE</scope>
    <source>
        <strain evidence="2">JCVI_44_bin.2</strain>
    </source>
</reference>
<comment type="caution">
    <text evidence="2">The sequence shown here is derived from an EMBL/GenBank/DDBJ whole genome shotgun (WGS) entry which is preliminary data.</text>
</comment>
<gene>
    <name evidence="2" type="ORF">HXO64_09190</name>
</gene>
<proteinExistence type="predicted"/>
<feature type="non-terminal residue" evidence="2">
    <location>
        <position position="216"/>
    </location>
</feature>
<name>A0A930LC47_9MICC</name>
<evidence type="ECO:0000313" key="3">
    <source>
        <dbReference type="Proteomes" id="UP000756427"/>
    </source>
</evidence>
<evidence type="ECO:0000256" key="1">
    <source>
        <dbReference type="SAM" id="MobiDB-lite"/>
    </source>
</evidence>
<feature type="compositionally biased region" description="Pro residues" evidence="1">
    <location>
        <begin position="195"/>
        <end position="216"/>
    </location>
</feature>